<evidence type="ECO:0000313" key="4">
    <source>
        <dbReference type="Proteomes" id="UP001360560"/>
    </source>
</evidence>
<feature type="compositionally biased region" description="Basic residues" evidence="1">
    <location>
        <begin position="276"/>
        <end position="288"/>
    </location>
</feature>
<dbReference type="Pfam" id="PF08639">
    <property type="entry name" value="Sld3_STD"/>
    <property type="match status" value="1"/>
</dbReference>
<evidence type="ECO:0000259" key="2">
    <source>
        <dbReference type="Pfam" id="PF08639"/>
    </source>
</evidence>
<feature type="region of interest" description="Disordered" evidence="1">
    <location>
        <begin position="395"/>
        <end position="439"/>
    </location>
</feature>
<dbReference type="PANTHER" id="PTHR28067">
    <property type="entry name" value="DNA REPLICATION REGULATOR SLD3"/>
    <property type="match status" value="1"/>
</dbReference>
<feature type="compositionally biased region" description="Basic and acidic residues" evidence="1">
    <location>
        <begin position="407"/>
        <end position="427"/>
    </location>
</feature>
<gene>
    <name evidence="3" type="ORF">DASC09_026740</name>
</gene>
<feature type="domain" description="DNA replication regulator Sld3 C-terminal" evidence="2">
    <location>
        <begin position="83"/>
        <end position="634"/>
    </location>
</feature>
<dbReference type="PANTHER" id="PTHR28067:SF1">
    <property type="entry name" value="DNA REPLICATION REGULATOR SLD3"/>
    <property type="match status" value="1"/>
</dbReference>
<feature type="region of interest" description="Disordered" evidence="1">
    <location>
        <begin position="276"/>
        <end position="296"/>
    </location>
</feature>
<proteinExistence type="predicted"/>
<evidence type="ECO:0000256" key="1">
    <source>
        <dbReference type="SAM" id="MobiDB-lite"/>
    </source>
</evidence>
<sequence>MESFLYKALQNHANDETSRRKSWLISDPISLIQPKTSNPNLHHNITSGFLIPPSKSPNKRKVELHNAYDQEFNFTTGEESAGEYLTKKYRESMYFSKMPLYYFPKTSISRLESVYLGSKKGEVLSANKKDELKKLIEASIMDIESFDQRHKTLGIIITKGEDVGKLDEKEQIFLKNFSTANKVDYLRGLKLQNLNKSDSTASKIAINMIDELLDNYTLFLKIREAQLQALLLVEYLYLDISDIASSRTLVEEKDTIIGNIPTTSFGLGVNPKKRNLIRPKRTKNKKTKESKASNSKRQNIKKTGVFYRSLLNAYIDRFLIWDIILETKVGNKRSDKQNNQDETGQQENLDGIDTNVLASEFVFSRNYVKKVVIPYFYQKCPHLVKFMRNKIHGELVGGSSHNKKREIKKDEEKMAEGDNGEPKDTQKNKTLKRSRTELNIEKPRGPSLLRSKTIANKFALEINKNLTNNKSLKRASSTSSMPTSGIAKLLSKREVDLSSKSKPSPKLSVGQKLKEISSQSFTDPHSILRRPKLLQKSKSLIDNSKILKTKAPASKSIQIEATPIKNNSSNPYNNPYNNSNQTVSFKKSLIRQFSQIEATPELNNRVINALGDSPYIVDSPPSSIRITSSLTERIYSTPTQNKILEEIFSPDTHFMDEQITPPRKTAPNRSFLADLNGSPTNTYIRKHNDTQKD</sequence>
<dbReference type="InterPro" id="IPR042511">
    <property type="entry name" value="Sld3"/>
</dbReference>
<dbReference type="GeneID" id="90073328"/>
<dbReference type="AlphaFoldDB" id="A0AAV5QKW2"/>
<dbReference type="EMBL" id="BTFZ01000006">
    <property type="protein sequence ID" value="GMM35349.1"/>
    <property type="molecule type" value="Genomic_DNA"/>
</dbReference>
<dbReference type="Gene3D" id="1.20.58.2130">
    <property type="match status" value="1"/>
</dbReference>
<accession>A0AAV5QKW2</accession>
<keyword evidence="4" id="KW-1185">Reference proteome</keyword>
<dbReference type="Proteomes" id="UP001360560">
    <property type="component" value="Unassembled WGS sequence"/>
</dbReference>
<organism evidence="3 4">
    <name type="scientific">Saccharomycopsis crataegensis</name>
    <dbReference type="NCBI Taxonomy" id="43959"/>
    <lineage>
        <taxon>Eukaryota</taxon>
        <taxon>Fungi</taxon>
        <taxon>Dikarya</taxon>
        <taxon>Ascomycota</taxon>
        <taxon>Saccharomycotina</taxon>
        <taxon>Saccharomycetes</taxon>
        <taxon>Saccharomycopsidaceae</taxon>
        <taxon>Saccharomycopsis</taxon>
    </lineage>
</organism>
<dbReference type="InterPro" id="IPR013948">
    <property type="entry name" value="DNA_replication_reg_Sld3_C"/>
</dbReference>
<reference evidence="3 4" key="1">
    <citation type="journal article" date="2023" name="Elife">
        <title>Identification of key yeast species and microbe-microbe interactions impacting larval growth of Drosophila in the wild.</title>
        <authorList>
            <person name="Mure A."/>
            <person name="Sugiura Y."/>
            <person name="Maeda R."/>
            <person name="Honda K."/>
            <person name="Sakurai N."/>
            <person name="Takahashi Y."/>
            <person name="Watada M."/>
            <person name="Katoh T."/>
            <person name="Gotoh A."/>
            <person name="Gotoh Y."/>
            <person name="Taniguchi I."/>
            <person name="Nakamura K."/>
            <person name="Hayashi T."/>
            <person name="Katayama T."/>
            <person name="Uemura T."/>
            <person name="Hattori Y."/>
        </authorList>
    </citation>
    <scope>NUCLEOTIDE SEQUENCE [LARGE SCALE GENOMIC DNA]</scope>
    <source>
        <strain evidence="3 4">SC-9</strain>
    </source>
</reference>
<comment type="caution">
    <text evidence="3">The sequence shown here is derived from an EMBL/GenBank/DDBJ whole genome shotgun (WGS) entry which is preliminary data.</text>
</comment>
<protein>
    <submittedName>
        <fullName evidence="3">Sld3 protein</fullName>
    </submittedName>
</protein>
<dbReference type="GO" id="GO:0031261">
    <property type="term" value="C:DNA replication preinitiation complex"/>
    <property type="evidence" value="ECO:0007669"/>
    <property type="project" value="TreeGrafter"/>
</dbReference>
<dbReference type="RefSeq" id="XP_064852349.1">
    <property type="nucleotide sequence ID" value="XM_064996277.1"/>
</dbReference>
<evidence type="ECO:0000313" key="3">
    <source>
        <dbReference type="EMBL" id="GMM35349.1"/>
    </source>
</evidence>
<name>A0AAV5QKW2_9ASCO</name>
<dbReference type="GO" id="GO:0006270">
    <property type="term" value="P:DNA replication initiation"/>
    <property type="evidence" value="ECO:0007669"/>
    <property type="project" value="InterPro"/>
</dbReference>
<feature type="region of interest" description="Disordered" evidence="1">
    <location>
        <begin position="493"/>
        <end position="512"/>
    </location>
</feature>